<accession>A0A517QVZ4</accession>
<dbReference type="KEGG" id="svp:Pan189_01640"/>
<dbReference type="InterPro" id="IPR025659">
    <property type="entry name" value="Tubby-like_C"/>
</dbReference>
<dbReference type="RefSeq" id="WP_145362078.1">
    <property type="nucleotide sequence ID" value="NZ_CP036268.1"/>
</dbReference>
<keyword evidence="2" id="KW-1185">Reference proteome</keyword>
<dbReference type="Proteomes" id="UP000317318">
    <property type="component" value="Chromosome"/>
</dbReference>
<proteinExistence type="predicted"/>
<sequence>MSAAEYTIRKRLFSFPDTKFEVFNADGDMVGFSRQKAFRLKEDIRVYRDDAQTEEWVVIKARSIIDFSAAYDVFVAADNEHIGTLRRKGMTSILRDEWSLLDQQGTPVGTIQEDSLAMALVRRFLADLVPQNFTLRDGEGNAWAEFRRHFNPFVQKMTVTVEGDCPLHPFLPLAAGILLVAIEGRQK</sequence>
<organism evidence="1 2">
    <name type="scientific">Stratiformator vulcanicus</name>
    <dbReference type="NCBI Taxonomy" id="2527980"/>
    <lineage>
        <taxon>Bacteria</taxon>
        <taxon>Pseudomonadati</taxon>
        <taxon>Planctomycetota</taxon>
        <taxon>Planctomycetia</taxon>
        <taxon>Planctomycetales</taxon>
        <taxon>Planctomycetaceae</taxon>
        <taxon>Stratiformator</taxon>
    </lineage>
</organism>
<reference evidence="1 2" key="1">
    <citation type="submission" date="2019-02" db="EMBL/GenBank/DDBJ databases">
        <title>Deep-cultivation of Planctomycetes and their phenomic and genomic characterization uncovers novel biology.</title>
        <authorList>
            <person name="Wiegand S."/>
            <person name="Jogler M."/>
            <person name="Boedeker C."/>
            <person name="Pinto D."/>
            <person name="Vollmers J."/>
            <person name="Rivas-Marin E."/>
            <person name="Kohn T."/>
            <person name="Peeters S.H."/>
            <person name="Heuer A."/>
            <person name="Rast P."/>
            <person name="Oberbeckmann S."/>
            <person name="Bunk B."/>
            <person name="Jeske O."/>
            <person name="Meyerdierks A."/>
            <person name="Storesund J.E."/>
            <person name="Kallscheuer N."/>
            <person name="Luecker S."/>
            <person name="Lage O.M."/>
            <person name="Pohl T."/>
            <person name="Merkel B.J."/>
            <person name="Hornburger P."/>
            <person name="Mueller R.-W."/>
            <person name="Bruemmer F."/>
            <person name="Labrenz M."/>
            <person name="Spormann A.M."/>
            <person name="Op den Camp H."/>
            <person name="Overmann J."/>
            <person name="Amann R."/>
            <person name="Jetten M.S.M."/>
            <person name="Mascher T."/>
            <person name="Medema M.H."/>
            <person name="Devos D.P."/>
            <person name="Kaster A.-K."/>
            <person name="Ovreas L."/>
            <person name="Rohde M."/>
            <person name="Galperin M.Y."/>
            <person name="Jogler C."/>
        </authorList>
    </citation>
    <scope>NUCLEOTIDE SEQUENCE [LARGE SCALE GENOMIC DNA]</scope>
    <source>
        <strain evidence="1 2">Pan189</strain>
    </source>
</reference>
<evidence type="ECO:0000313" key="1">
    <source>
        <dbReference type="EMBL" id="QDT35811.1"/>
    </source>
</evidence>
<dbReference type="EMBL" id="CP036268">
    <property type="protein sequence ID" value="QDT35811.1"/>
    <property type="molecule type" value="Genomic_DNA"/>
</dbReference>
<dbReference type="AlphaFoldDB" id="A0A517QVZ4"/>
<gene>
    <name evidence="1" type="ORF">Pan189_01640</name>
</gene>
<dbReference type="Pfam" id="PF04525">
    <property type="entry name" value="LOR"/>
    <property type="match status" value="1"/>
</dbReference>
<dbReference type="InterPro" id="IPR007612">
    <property type="entry name" value="LOR"/>
</dbReference>
<evidence type="ECO:0000313" key="2">
    <source>
        <dbReference type="Proteomes" id="UP000317318"/>
    </source>
</evidence>
<dbReference type="OrthoDB" id="572274at2"/>
<name>A0A517QVZ4_9PLAN</name>
<protein>
    <recommendedName>
        <fullName evidence="3">Scramblase</fullName>
    </recommendedName>
</protein>
<evidence type="ECO:0008006" key="3">
    <source>
        <dbReference type="Google" id="ProtNLM"/>
    </source>
</evidence>
<dbReference type="SUPFAM" id="SSF54518">
    <property type="entry name" value="Tubby C-terminal domain-like"/>
    <property type="match status" value="1"/>
</dbReference>